<dbReference type="Gene3D" id="3.40.720.10">
    <property type="entry name" value="Alkaline Phosphatase, subunit A"/>
    <property type="match status" value="1"/>
</dbReference>
<keyword evidence="3 7" id="KW-0378">Hydrolase</keyword>
<evidence type="ECO:0000256" key="4">
    <source>
        <dbReference type="ARBA" id="ARBA00022837"/>
    </source>
</evidence>
<accession>A0A518GP31</accession>
<dbReference type="PANTHER" id="PTHR42693">
    <property type="entry name" value="ARYLSULFATASE FAMILY MEMBER"/>
    <property type="match status" value="1"/>
</dbReference>
<evidence type="ECO:0000313" key="8">
    <source>
        <dbReference type="Proteomes" id="UP000315349"/>
    </source>
</evidence>
<dbReference type="SUPFAM" id="SSF53649">
    <property type="entry name" value="Alkaline phosphatase-like"/>
    <property type="match status" value="1"/>
</dbReference>
<dbReference type="GO" id="GO:0004065">
    <property type="term" value="F:arylsulfatase activity"/>
    <property type="evidence" value="ECO:0007669"/>
    <property type="project" value="UniProtKB-EC"/>
</dbReference>
<evidence type="ECO:0000313" key="7">
    <source>
        <dbReference type="EMBL" id="QDV30221.1"/>
    </source>
</evidence>
<dbReference type="Proteomes" id="UP000315349">
    <property type="component" value="Chromosome"/>
</dbReference>
<dbReference type="Pfam" id="PF00884">
    <property type="entry name" value="Sulfatase"/>
    <property type="match status" value="1"/>
</dbReference>
<dbReference type="InterPro" id="IPR017850">
    <property type="entry name" value="Alkaline_phosphatase_core_sf"/>
</dbReference>
<dbReference type="AlphaFoldDB" id="A0A518GP31"/>
<evidence type="ECO:0000259" key="6">
    <source>
        <dbReference type="Pfam" id="PF00884"/>
    </source>
</evidence>
<keyword evidence="8" id="KW-1185">Reference proteome</keyword>
<dbReference type="CDD" id="cd16151">
    <property type="entry name" value="sulfatase_like"/>
    <property type="match status" value="1"/>
</dbReference>
<dbReference type="KEGG" id="peh:Spb1_21490"/>
<feature type="chain" id="PRO_5022062932" evidence="5">
    <location>
        <begin position="19"/>
        <end position="431"/>
    </location>
</feature>
<feature type="signal peptide" evidence="5">
    <location>
        <begin position="1"/>
        <end position="18"/>
    </location>
</feature>
<dbReference type="PROSITE" id="PS00523">
    <property type="entry name" value="SULFATASE_1"/>
    <property type="match status" value="1"/>
</dbReference>
<dbReference type="PROSITE" id="PS00149">
    <property type="entry name" value="SULFATASE_2"/>
    <property type="match status" value="1"/>
</dbReference>
<dbReference type="InterPro" id="IPR050738">
    <property type="entry name" value="Sulfatase"/>
</dbReference>
<keyword evidence="5" id="KW-0732">Signal</keyword>
<organism evidence="7 8">
    <name type="scientific">Planctopirus ephydatiae</name>
    <dbReference type="NCBI Taxonomy" id="2528019"/>
    <lineage>
        <taxon>Bacteria</taxon>
        <taxon>Pseudomonadati</taxon>
        <taxon>Planctomycetota</taxon>
        <taxon>Planctomycetia</taxon>
        <taxon>Planctomycetales</taxon>
        <taxon>Planctomycetaceae</taxon>
        <taxon>Planctopirus</taxon>
    </lineage>
</organism>
<evidence type="ECO:0000256" key="1">
    <source>
        <dbReference type="ARBA" id="ARBA00008779"/>
    </source>
</evidence>
<dbReference type="EC" id="3.1.6.1" evidence="7"/>
<name>A0A518GP31_9PLAN</name>
<protein>
    <submittedName>
        <fullName evidence="7">Arylsulfatase</fullName>
        <ecNumber evidence="7">3.1.6.1</ecNumber>
    </submittedName>
</protein>
<evidence type="ECO:0000256" key="3">
    <source>
        <dbReference type="ARBA" id="ARBA00022801"/>
    </source>
</evidence>
<feature type="domain" description="Sulfatase N-terminal" evidence="6">
    <location>
        <begin position="26"/>
        <end position="326"/>
    </location>
</feature>
<evidence type="ECO:0000256" key="2">
    <source>
        <dbReference type="ARBA" id="ARBA00022723"/>
    </source>
</evidence>
<gene>
    <name evidence="7" type="primary">atsA_12</name>
    <name evidence="7" type="ORF">Spb1_21490</name>
</gene>
<dbReference type="InterPro" id="IPR000917">
    <property type="entry name" value="Sulfatase_N"/>
</dbReference>
<dbReference type="PANTHER" id="PTHR42693:SF53">
    <property type="entry name" value="ENDO-4-O-SULFATASE"/>
    <property type="match status" value="1"/>
</dbReference>
<sequence precursor="true">MKHILIALLLAPLSALHAADASSQKPNIIVIMADDLSHRNLGCYGAVNFETPHLDKLAAGGMRFDHCYSMPLCTPSRVALMTGQHNGRNFSRASTLEADQRTFGDVSKDAGYTTCVVGKWKLTGKSKESTPERFGFDEHCVTEGLRNDSPRYKNPDILRNGKVEKHMGGEYGPDIVCDHAVDFIERRKDKPFLLYYPMVLVHAPLSPVPSSPGYEAADQRTDEKANYPDMVRRMDANVGRIIAKLDALGLRERTLVLFTGDNGSKNGVEMKLKDGTVYPGGKGKTSDTGVHVPLIVNQPGRVPAGVSDALVGFTDFLPTIAEITGVKLTTDIACDGQSFLAHCRGNKDATGREWIYQWFANNPQVDEVVEVVFDREFRLYGDGRFFHWSADLHETMPFETAQLVGPAKAAHTKLLTALQSSRAGFQRPLSE</sequence>
<dbReference type="EMBL" id="CP036299">
    <property type="protein sequence ID" value="QDV30221.1"/>
    <property type="molecule type" value="Genomic_DNA"/>
</dbReference>
<dbReference type="GO" id="GO:0046872">
    <property type="term" value="F:metal ion binding"/>
    <property type="evidence" value="ECO:0007669"/>
    <property type="project" value="UniProtKB-KW"/>
</dbReference>
<reference evidence="7 8" key="1">
    <citation type="submission" date="2019-02" db="EMBL/GenBank/DDBJ databases">
        <title>Deep-cultivation of Planctomycetes and their phenomic and genomic characterization uncovers novel biology.</title>
        <authorList>
            <person name="Wiegand S."/>
            <person name="Jogler M."/>
            <person name="Boedeker C."/>
            <person name="Pinto D."/>
            <person name="Vollmers J."/>
            <person name="Rivas-Marin E."/>
            <person name="Kohn T."/>
            <person name="Peeters S.H."/>
            <person name="Heuer A."/>
            <person name="Rast P."/>
            <person name="Oberbeckmann S."/>
            <person name="Bunk B."/>
            <person name="Jeske O."/>
            <person name="Meyerdierks A."/>
            <person name="Storesund J.E."/>
            <person name="Kallscheuer N."/>
            <person name="Luecker S."/>
            <person name="Lage O.M."/>
            <person name="Pohl T."/>
            <person name="Merkel B.J."/>
            <person name="Hornburger P."/>
            <person name="Mueller R.-W."/>
            <person name="Bruemmer F."/>
            <person name="Labrenz M."/>
            <person name="Spormann A.M."/>
            <person name="Op den Camp H."/>
            <person name="Overmann J."/>
            <person name="Amann R."/>
            <person name="Jetten M.S.M."/>
            <person name="Mascher T."/>
            <person name="Medema M.H."/>
            <person name="Devos D.P."/>
            <person name="Kaster A.-K."/>
            <person name="Ovreas L."/>
            <person name="Rohde M."/>
            <person name="Galperin M.Y."/>
            <person name="Jogler C."/>
        </authorList>
    </citation>
    <scope>NUCLEOTIDE SEQUENCE [LARGE SCALE GENOMIC DNA]</scope>
    <source>
        <strain evidence="7 8">Spb1</strain>
    </source>
</reference>
<keyword evidence="4" id="KW-0106">Calcium</keyword>
<dbReference type="InterPro" id="IPR024607">
    <property type="entry name" value="Sulfatase_CS"/>
</dbReference>
<evidence type="ECO:0000256" key="5">
    <source>
        <dbReference type="SAM" id="SignalP"/>
    </source>
</evidence>
<keyword evidence="2" id="KW-0479">Metal-binding</keyword>
<comment type="similarity">
    <text evidence="1">Belongs to the sulfatase family.</text>
</comment>
<proteinExistence type="inferred from homology"/>